<feature type="transmembrane region" description="Helical" evidence="2">
    <location>
        <begin position="83"/>
        <end position="106"/>
    </location>
</feature>
<feature type="compositionally biased region" description="Basic and acidic residues" evidence="1">
    <location>
        <begin position="298"/>
        <end position="309"/>
    </location>
</feature>
<keyword evidence="2" id="KW-0812">Transmembrane</keyword>
<feature type="region of interest" description="Disordered" evidence="1">
    <location>
        <begin position="253"/>
        <end position="315"/>
    </location>
</feature>
<reference evidence="3" key="2">
    <citation type="journal article" date="2021" name="Genome Biol. Evol.">
        <title>Developing a high-quality reference genome for a parasitic bivalve with doubly uniparental inheritance (Bivalvia: Unionida).</title>
        <authorList>
            <person name="Smith C.H."/>
        </authorList>
    </citation>
    <scope>NUCLEOTIDE SEQUENCE</scope>
    <source>
        <strain evidence="3">CHS0354</strain>
        <tissue evidence="3">Mantle</tissue>
    </source>
</reference>
<keyword evidence="2" id="KW-1133">Transmembrane helix</keyword>
<feature type="compositionally biased region" description="Basic residues" evidence="1">
    <location>
        <begin position="259"/>
        <end position="272"/>
    </location>
</feature>
<accession>A0AAE0VEQ8</accession>
<evidence type="ECO:0000256" key="2">
    <source>
        <dbReference type="SAM" id="Phobius"/>
    </source>
</evidence>
<comment type="caution">
    <text evidence="3">The sequence shown here is derived from an EMBL/GenBank/DDBJ whole genome shotgun (WGS) entry which is preliminary data.</text>
</comment>
<name>A0AAE0VEQ8_9BIVA</name>
<dbReference type="Proteomes" id="UP001195483">
    <property type="component" value="Unassembled WGS sequence"/>
</dbReference>
<gene>
    <name evidence="3" type="ORF">CHS0354_036018</name>
</gene>
<evidence type="ECO:0000256" key="1">
    <source>
        <dbReference type="SAM" id="MobiDB-lite"/>
    </source>
</evidence>
<keyword evidence="2" id="KW-0472">Membrane</keyword>
<keyword evidence="4" id="KW-1185">Reference proteome</keyword>
<evidence type="ECO:0000313" key="4">
    <source>
        <dbReference type="Proteomes" id="UP001195483"/>
    </source>
</evidence>
<organism evidence="3 4">
    <name type="scientific">Potamilus streckersoni</name>
    <dbReference type="NCBI Taxonomy" id="2493646"/>
    <lineage>
        <taxon>Eukaryota</taxon>
        <taxon>Metazoa</taxon>
        <taxon>Spiralia</taxon>
        <taxon>Lophotrochozoa</taxon>
        <taxon>Mollusca</taxon>
        <taxon>Bivalvia</taxon>
        <taxon>Autobranchia</taxon>
        <taxon>Heteroconchia</taxon>
        <taxon>Palaeoheterodonta</taxon>
        <taxon>Unionida</taxon>
        <taxon>Unionoidea</taxon>
        <taxon>Unionidae</taxon>
        <taxon>Ambleminae</taxon>
        <taxon>Lampsilini</taxon>
        <taxon>Potamilus</taxon>
    </lineage>
</organism>
<feature type="compositionally biased region" description="Polar residues" evidence="1">
    <location>
        <begin position="196"/>
        <end position="208"/>
    </location>
</feature>
<protein>
    <submittedName>
        <fullName evidence="3">Uncharacterized protein</fullName>
    </submittedName>
</protein>
<evidence type="ECO:0000313" key="3">
    <source>
        <dbReference type="EMBL" id="KAK3576283.1"/>
    </source>
</evidence>
<reference evidence="3" key="1">
    <citation type="journal article" date="2021" name="Genome Biol. Evol.">
        <title>A High-Quality Reference Genome for a Parasitic Bivalve with Doubly Uniparental Inheritance (Bivalvia: Unionida).</title>
        <authorList>
            <person name="Smith C.H."/>
        </authorList>
    </citation>
    <scope>NUCLEOTIDE SEQUENCE</scope>
    <source>
        <strain evidence="3">CHS0354</strain>
    </source>
</reference>
<dbReference type="EMBL" id="JAEAOA010002108">
    <property type="protein sequence ID" value="KAK3576283.1"/>
    <property type="molecule type" value="Genomic_DNA"/>
</dbReference>
<proteinExistence type="predicted"/>
<feature type="compositionally biased region" description="Basic and acidic residues" evidence="1">
    <location>
        <begin position="273"/>
        <end position="291"/>
    </location>
</feature>
<reference evidence="3" key="3">
    <citation type="submission" date="2023-05" db="EMBL/GenBank/DDBJ databases">
        <authorList>
            <person name="Smith C.H."/>
        </authorList>
    </citation>
    <scope>NUCLEOTIDE SEQUENCE</scope>
    <source>
        <strain evidence="3">CHS0354</strain>
        <tissue evidence="3">Mantle</tissue>
    </source>
</reference>
<feature type="region of interest" description="Disordered" evidence="1">
    <location>
        <begin position="196"/>
        <end position="217"/>
    </location>
</feature>
<dbReference type="AlphaFoldDB" id="A0AAE0VEQ8"/>
<sequence>MSSINCICEYLQDPCRYFKPPDPPPHYSDEYIETFRNNYSGWIKYKEECLSSTATHSHSDTQGTTVMAGESRVQQDTGLSTGALIGIVISVIACTLIIIIVVVYLVTHPKKRHTLWNKSRSLFQCKDTISTEEVTFQKYTNVNYLHSKAVKGKCYKNEAFISKDITCIGSITDTAFDEAYTDSNYNQNCPGSNQLTSSSINKYENSPENSHHPDINIPSSKSCLTIVEVNSKMTPLSSDKAEDCIVVQDKTQDTLAKKEPRKKKNHLKRRMDKSKSALIDKAESLGNEKNKKPCSTGEGERGRDREIKEGTATSD</sequence>